<gene>
    <name evidence="2" type="ORF">SAMN04488508_10738</name>
</gene>
<evidence type="ECO:0000313" key="2">
    <source>
        <dbReference type="EMBL" id="SHJ28014.1"/>
    </source>
</evidence>
<dbReference type="AlphaFoldDB" id="A0A1M6I190"/>
<accession>A0A1M6I190</accession>
<dbReference type="InterPro" id="IPR036736">
    <property type="entry name" value="ACP-like_sf"/>
</dbReference>
<keyword evidence="3" id="KW-1185">Reference proteome</keyword>
<dbReference type="OrthoDB" id="883085at2"/>
<dbReference type="STRING" id="570521.SAMN04488508_10738"/>
<dbReference type="SUPFAM" id="SSF47336">
    <property type="entry name" value="ACP-like"/>
    <property type="match status" value="1"/>
</dbReference>
<feature type="domain" description="Carrier" evidence="1">
    <location>
        <begin position="1"/>
        <end position="42"/>
    </location>
</feature>
<name>A0A1M6I190_9FLAO</name>
<sequence>MGLDSVELVMSIEDKFGIRIEDSEAEKIYTIQDFADIIFSRIVTNPTDKCLTQIVFYRIRKALRNLTSTEKEIKPDTKISEVFTQTELKEKWSQLRTELELELPDLVALDFNPELGSHVKIFGIKTIKRTTPVSKGTIRQLVDWTISLNRDKLIDIEKISSKYEVERIICGITEDNIGIPISEIEVHHSFTNDLGID</sequence>
<dbReference type="Proteomes" id="UP000184432">
    <property type="component" value="Unassembled WGS sequence"/>
</dbReference>
<dbReference type="InterPro" id="IPR009081">
    <property type="entry name" value="PP-bd_ACP"/>
</dbReference>
<dbReference type="PROSITE" id="PS50075">
    <property type="entry name" value="CARRIER"/>
    <property type="match status" value="1"/>
</dbReference>
<dbReference type="EMBL" id="FQYP01000007">
    <property type="protein sequence ID" value="SHJ28014.1"/>
    <property type="molecule type" value="Genomic_DNA"/>
</dbReference>
<protein>
    <submittedName>
        <fullName evidence="2">Acyl carrier protein</fullName>
    </submittedName>
</protein>
<proteinExistence type="predicted"/>
<dbReference type="RefSeq" id="WP_073317774.1">
    <property type="nucleotide sequence ID" value="NZ_FQYP01000007.1"/>
</dbReference>
<evidence type="ECO:0000313" key="3">
    <source>
        <dbReference type="Proteomes" id="UP000184432"/>
    </source>
</evidence>
<dbReference type="Gene3D" id="1.10.1200.10">
    <property type="entry name" value="ACP-like"/>
    <property type="match status" value="1"/>
</dbReference>
<reference evidence="3" key="1">
    <citation type="submission" date="2016-11" db="EMBL/GenBank/DDBJ databases">
        <authorList>
            <person name="Varghese N."/>
            <person name="Submissions S."/>
        </authorList>
    </citation>
    <scope>NUCLEOTIDE SEQUENCE [LARGE SCALE GENOMIC DNA]</scope>
    <source>
        <strain evidence="3">DSM 22623</strain>
    </source>
</reference>
<evidence type="ECO:0000259" key="1">
    <source>
        <dbReference type="PROSITE" id="PS50075"/>
    </source>
</evidence>
<organism evidence="2 3">
    <name type="scientific">Aquimarina spongiae</name>
    <dbReference type="NCBI Taxonomy" id="570521"/>
    <lineage>
        <taxon>Bacteria</taxon>
        <taxon>Pseudomonadati</taxon>
        <taxon>Bacteroidota</taxon>
        <taxon>Flavobacteriia</taxon>
        <taxon>Flavobacteriales</taxon>
        <taxon>Flavobacteriaceae</taxon>
        <taxon>Aquimarina</taxon>
    </lineage>
</organism>